<protein>
    <recommendedName>
        <fullName evidence="4">ER membrane protein complex subunit 2</fullName>
    </recommendedName>
</protein>
<evidence type="ECO:0000313" key="6">
    <source>
        <dbReference type="EMBL" id="OXA42795.1"/>
    </source>
</evidence>
<evidence type="ECO:0000259" key="5">
    <source>
        <dbReference type="Pfam" id="PF22890"/>
    </source>
</evidence>
<name>A0A226DB76_FOLCA</name>
<comment type="subcellular location">
    <subcellularLocation>
        <location evidence="4">Endoplasmic reticulum membrane</location>
        <topology evidence="4">Peripheral membrane protein</topology>
        <orientation evidence="4">Cytoplasmic side</orientation>
    </subcellularLocation>
</comment>
<evidence type="ECO:0000256" key="2">
    <source>
        <dbReference type="ARBA" id="ARBA00022737"/>
    </source>
</evidence>
<evidence type="ECO:0000256" key="4">
    <source>
        <dbReference type="RuleBase" id="RU367091"/>
    </source>
</evidence>
<dbReference type="SUPFAM" id="SSF48452">
    <property type="entry name" value="TPR-like"/>
    <property type="match status" value="1"/>
</dbReference>
<keyword evidence="4" id="KW-0256">Endoplasmic reticulum</keyword>
<sequence>MMERTVTSWQDARELFKKWRDENERRSEEVLELWISALGPNVSKLGDEKWMVLEQVATAALDLHNMPLADDTLLELKGRFPKSERVKLLQVCRLQALNRHDEALKGLDNMIARDPTNSAAYKRKISILKGQGRMVEAIKELADYLTKFMSDQEGWSELCDLYLGEGDYAKAVFCAEELILHTPHNFFVHQRLADIRYTMGGLDNLKLAVAYYSQAYTLNNASLRALCGLFLASSNLCSNPRLPAADKKELTKVVGWTAKEISKRYSGSSLLEEAKQVDMLENVFGNLQIQA</sequence>
<comment type="function">
    <text evidence="4">Part of the endoplasmic reticulum membrane protein complex (EMC) that enables the energy-independent insertion into endoplasmic reticulum membranes of newly synthesized membrane proteins.</text>
</comment>
<dbReference type="Pfam" id="PF22890">
    <property type="entry name" value="TPR_EMC2"/>
    <property type="match status" value="1"/>
</dbReference>
<organism evidence="6 7">
    <name type="scientific">Folsomia candida</name>
    <name type="common">Springtail</name>
    <dbReference type="NCBI Taxonomy" id="158441"/>
    <lineage>
        <taxon>Eukaryota</taxon>
        <taxon>Metazoa</taxon>
        <taxon>Ecdysozoa</taxon>
        <taxon>Arthropoda</taxon>
        <taxon>Hexapoda</taxon>
        <taxon>Collembola</taxon>
        <taxon>Entomobryomorpha</taxon>
        <taxon>Isotomoidea</taxon>
        <taxon>Isotomidae</taxon>
        <taxon>Proisotominae</taxon>
        <taxon>Folsomia</taxon>
    </lineage>
</organism>
<dbReference type="OMA" id="MSDQEGW"/>
<dbReference type="InterPro" id="IPR039856">
    <property type="entry name" value="EMC2-like"/>
</dbReference>
<gene>
    <name evidence="6" type="ORF">Fcan01_22594</name>
</gene>
<accession>A0A226DB76</accession>
<keyword evidence="2" id="KW-0677">Repeat</keyword>
<comment type="similarity">
    <text evidence="1 4">Belongs to the EMC2 family.</text>
</comment>
<dbReference type="Proteomes" id="UP000198287">
    <property type="component" value="Unassembled WGS sequence"/>
</dbReference>
<keyword evidence="3" id="KW-0802">TPR repeat</keyword>
<dbReference type="GO" id="GO:0072546">
    <property type="term" value="C:EMC complex"/>
    <property type="evidence" value="ECO:0007669"/>
    <property type="project" value="UniProtKB-UniRule"/>
</dbReference>
<feature type="domain" description="EMC2 TPR-like" evidence="5">
    <location>
        <begin position="103"/>
        <end position="195"/>
    </location>
</feature>
<proteinExistence type="inferred from homology"/>
<comment type="caution">
    <text evidence="6">The sequence shown here is derived from an EMBL/GenBank/DDBJ whole genome shotgun (WGS) entry which is preliminary data.</text>
</comment>
<dbReference type="OrthoDB" id="124397at2759"/>
<keyword evidence="4" id="KW-0472">Membrane</keyword>
<dbReference type="AlphaFoldDB" id="A0A226DB76"/>
<evidence type="ECO:0000256" key="1">
    <source>
        <dbReference type="ARBA" id="ARBA00010361"/>
    </source>
</evidence>
<dbReference type="InterPro" id="IPR055217">
    <property type="entry name" value="TPR_EMC2"/>
</dbReference>
<comment type="subunit">
    <text evidence="4">Component of the ER membrane protein complex (EMC).</text>
</comment>
<dbReference type="EMBL" id="LNIX01000025">
    <property type="protein sequence ID" value="OXA42795.1"/>
    <property type="molecule type" value="Genomic_DNA"/>
</dbReference>
<dbReference type="STRING" id="158441.A0A226DB76"/>
<keyword evidence="7" id="KW-1185">Reference proteome</keyword>
<dbReference type="PANTHER" id="PTHR12760">
    <property type="entry name" value="TETRATRICOPEPTIDE REPEAT PROTEIN"/>
    <property type="match status" value="1"/>
</dbReference>
<dbReference type="Gene3D" id="1.25.40.10">
    <property type="entry name" value="Tetratricopeptide repeat domain"/>
    <property type="match status" value="1"/>
</dbReference>
<evidence type="ECO:0000256" key="3">
    <source>
        <dbReference type="ARBA" id="ARBA00022803"/>
    </source>
</evidence>
<reference evidence="6 7" key="1">
    <citation type="submission" date="2015-12" db="EMBL/GenBank/DDBJ databases">
        <title>The genome of Folsomia candida.</title>
        <authorList>
            <person name="Faddeeva A."/>
            <person name="Derks M.F."/>
            <person name="Anvar Y."/>
            <person name="Smit S."/>
            <person name="Van Straalen N."/>
            <person name="Roelofs D."/>
        </authorList>
    </citation>
    <scope>NUCLEOTIDE SEQUENCE [LARGE SCALE GENOMIC DNA]</scope>
    <source>
        <strain evidence="6 7">VU population</strain>
        <tissue evidence="6">Whole body</tissue>
    </source>
</reference>
<evidence type="ECO:0000313" key="7">
    <source>
        <dbReference type="Proteomes" id="UP000198287"/>
    </source>
</evidence>
<dbReference type="InterPro" id="IPR011990">
    <property type="entry name" value="TPR-like_helical_dom_sf"/>
</dbReference>